<protein>
    <submittedName>
        <fullName evidence="2">Helix-turn-helix transcriptional regulator</fullName>
    </submittedName>
</protein>
<dbReference type="EMBL" id="CP065668">
    <property type="protein sequence ID" value="QPS11135.1"/>
    <property type="molecule type" value="Genomic_DNA"/>
</dbReference>
<evidence type="ECO:0000313" key="2">
    <source>
        <dbReference type="EMBL" id="QPS11135.1"/>
    </source>
</evidence>
<dbReference type="Gene3D" id="1.10.260.40">
    <property type="entry name" value="lambda repressor-like DNA-binding domains"/>
    <property type="match status" value="1"/>
</dbReference>
<dbReference type="InterPro" id="IPR001387">
    <property type="entry name" value="Cro/C1-type_HTH"/>
</dbReference>
<reference evidence="2 3" key="1">
    <citation type="submission" date="2020-12" db="EMBL/GenBank/DDBJ databases">
        <title>FDA dAtabase for Regulatory Grade micrObial Sequences (FDA-ARGOS): Supporting development and validation of Infectious Disease Dx tests.</title>
        <authorList>
            <person name="Sproer C."/>
            <person name="Gronow S."/>
            <person name="Severitt S."/>
            <person name="Schroder I."/>
            <person name="Tallon L."/>
            <person name="Sadzewicz L."/>
            <person name="Zhao X."/>
            <person name="Boylan J."/>
            <person name="Ott S."/>
            <person name="Bowen H."/>
            <person name="Vavikolanu K."/>
            <person name="Mehta A."/>
            <person name="Aluvathingal J."/>
            <person name="Nadendla S."/>
            <person name="Lowell S."/>
            <person name="Myers T."/>
            <person name="Yan Y."/>
            <person name="Sichtig H."/>
        </authorList>
    </citation>
    <scope>NUCLEOTIDE SEQUENCE [LARGE SCALE GENOMIC DNA]</scope>
    <source>
        <strain evidence="2 3">FDAARGOS_909</strain>
    </source>
</reference>
<sequence>MGNPDFANRLADARSRLHLTQVELAAASDIAATQISRYETRRAKPRPDVAKRLAAALAVDLEWLLSGTGVPENEKPPGVGEPASNLVLRATADTARRWGEIISRTGLAPESLFRRMVLEFEAQTEARYGELLHRIERLEQALGGGKKKDGKD</sequence>
<dbReference type="PROSITE" id="PS50943">
    <property type="entry name" value="HTH_CROC1"/>
    <property type="match status" value="1"/>
</dbReference>
<gene>
    <name evidence="2" type="ORF">I6G66_14535</name>
</gene>
<dbReference type="GO" id="GO:0003677">
    <property type="term" value="F:DNA binding"/>
    <property type="evidence" value="ECO:0007669"/>
    <property type="project" value="InterPro"/>
</dbReference>
<evidence type="ECO:0000313" key="3">
    <source>
        <dbReference type="Proteomes" id="UP000594778"/>
    </source>
</evidence>
<dbReference type="SMART" id="SM00530">
    <property type="entry name" value="HTH_XRE"/>
    <property type="match status" value="1"/>
</dbReference>
<proteinExistence type="predicted"/>
<dbReference type="InterPro" id="IPR010982">
    <property type="entry name" value="Lambda_DNA-bd_dom_sf"/>
</dbReference>
<organism evidence="2 3">
    <name type="scientific">Delftia acidovorans</name>
    <name type="common">Pseudomonas acidovorans</name>
    <name type="synonym">Comamonas acidovorans</name>
    <dbReference type="NCBI Taxonomy" id="80866"/>
    <lineage>
        <taxon>Bacteria</taxon>
        <taxon>Pseudomonadati</taxon>
        <taxon>Pseudomonadota</taxon>
        <taxon>Betaproteobacteria</taxon>
        <taxon>Burkholderiales</taxon>
        <taxon>Comamonadaceae</taxon>
        <taxon>Delftia</taxon>
    </lineage>
</organism>
<dbReference type="Pfam" id="PF01381">
    <property type="entry name" value="HTH_3"/>
    <property type="match status" value="1"/>
</dbReference>
<dbReference type="RefSeq" id="WP_197957290.1">
    <property type="nucleotide sequence ID" value="NZ_CP065668.1"/>
</dbReference>
<dbReference type="Proteomes" id="UP000594778">
    <property type="component" value="Chromosome"/>
</dbReference>
<feature type="domain" description="HTH cro/C1-type" evidence="1">
    <location>
        <begin position="10"/>
        <end position="64"/>
    </location>
</feature>
<dbReference type="SUPFAM" id="SSF47413">
    <property type="entry name" value="lambda repressor-like DNA-binding domains"/>
    <property type="match status" value="1"/>
</dbReference>
<evidence type="ECO:0000259" key="1">
    <source>
        <dbReference type="PROSITE" id="PS50943"/>
    </source>
</evidence>
<accession>A0A7T2W3D6</accession>
<dbReference type="AlphaFoldDB" id="A0A7T2W3D6"/>
<dbReference type="CDD" id="cd00093">
    <property type="entry name" value="HTH_XRE"/>
    <property type="match status" value="1"/>
</dbReference>
<name>A0A7T2W3D6_DELAC</name>